<dbReference type="Proteomes" id="UP000244855">
    <property type="component" value="Unassembled WGS sequence"/>
</dbReference>
<keyword evidence="1" id="KW-0472">Membrane</keyword>
<protein>
    <submittedName>
        <fullName evidence="2">Uncharacterized protein</fullName>
    </submittedName>
</protein>
<organism evidence="2 3">
    <name type="scientific">Periconia macrospinosa</name>
    <dbReference type="NCBI Taxonomy" id="97972"/>
    <lineage>
        <taxon>Eukaryota</taxon>
        <taxon>Fungi</taxon>
        <taxon>Dikarya</taxon>
        <taxon>Ascomycota</taxon>
        <taxon>Pezizomycotina</taxon>
        <taxon>Dothideomycetes</taxon>
        <taxon>Pleosporomycetidae</taxon>
        <taxon>Pleosporales</taxon>
        <taxon>Massarineae</taxon>
        <taxon>Periconiaceae</taxon>
        <taxon>Periconia</taxon>
    </lineage>
</organism>
<evidence type="ECO:0000313" key="2">
    <source>
        <dbReference type="EMBL" id="PVI07580.1"/>
    </source>
</evidence>
<dbReference type="AlphaFoldDB" id="A0A2V1EDZ3"/>
<dbReference type="EMBL" id="KZ805303">
    <property type="protein sequence ID" value="PVI07580.1"/>
    <property type="molecule type" value="Genomic_DNA"/>
</dbReference>
<gene>
    <name evidence="2" type="ORF">DM02DRAFT_283930</name>
</gene>
<feature type="transmembrane region" description="Helical" evidence="1">
    <location>
        <begin position="70"/>
        <end position="91"/>
    </location>
</feature>
<sequence length="92" mass="10797">MESWRFRDFSFFLFCKGTTINIKSKRWHTPQKHACVCVCVCVCSSSLLTQVDVDNGWITTGGWMERCQRCVCVCVYFYSFTTFLFLIICYVT</sequence>
<proteinExistence type="predicted"/>
<evidence type="ECO:0000313" key="3">
    <source>
        <dbReference type="Proteomes" id="UP000244855"/>
    </source>
</evidence>
<accession>A0A2V1EDZ3</accession>
<keyword evidence="1" id="KW-1133">Transmembrane helix</keyword>
<reference evidence="2 3" key="1">
    <citation type="journal article" date="2018" name="Sci. Rep.">
        <title>Comparative genomics provides insights into the lifestyle and reveals functional heterogeneity of dark septate endophytic fungi.</title>
        <authorList>
            <person name="Knapp D.G."/>
            <person name="Nemeth J.B."/>
            <person name="Barry K."/>
            <person name="Hainaut M."/>
            <person name="Henrissat B."/>
            <person name="Johnson J."/>
            <person name="Kuo A."/>
            <person name="Lim J.H.P."/>
            <person name="Lipzen A."/>
            <person name="Nolan M."/>
            <person name="Ohm R.A."/>
            <person name="Tamas L."/>
            <person name="Grigoriev I.V."/>
            <person name="Spatafora J.W."/>
            <person name="Nagy L.G."/>
            <person name="Kovacs G.M."/>
        </authorList>
    </citation>
    <scope>NUCLEOTIDE SEQUENCE [LARGE SCALE GENOMIC DNA]</scope>
    <source>
        <strain evidence="2 3">DSE2036</strain>
    </source>
</reference>
<keyword evidence="3" id="KW-1185">Reference proteome</keyword>
<keyword evidence="1" id="KW-0812">Transmembrane</keyword>
<name>A0A2V1EDZ3_9PLEO</name>
<evidence type="ECO:0000256" key="1">
    <source>
        <dbReference type="SAM" id="Phobius"/>
    </source>
</evidence>